<evidence type="ECO:0000256" key="1">
    <source>
        <dbReference type="ARBA" id="ARBA00022468"/>
    </source>
</evidence>
<dbReference type="RefSeq" id="XP_020063366.1">
    <property type="nucleotide sequence ID" value="XM_020210151.1"/>
</dbReference>
<organism evidence="3 4">
    <name type="scientific">Suhomyces tanzawaensis NRRL Y-17324</name>
    <dbReference type="NCBI Taxonomy" id="984487"/>
    <lineage>
        <taxon>Eukaryota</taxon>
        <taxon>Fungi</taxon>
        <taxon>Dikarya</taxon>
        <taxon>Ascomycota</taxon>
        <taxon>Saccharomycotina</taxon>
        <taxon>Pichiomycetes</taxon>
        <taxon>Debaryomycetaceae</taxon>
        <taxon>Suhomyces</taxon>
    </lineage>
</organism>
<dbReference type="InterPro" id="IPR023152">
    <property type="entry name" value="RasGAP_CS"/>
</dbReference>
<dbReference type="Gene3D" id="3.40.525.10">
    <property type="entry name" value="CRAL-TRIO lipid binding domain"/>
    <property type="match status" value="1"/>
</dbReference>
<dbReference type="STRING" id="984487.A0A1E4SFE9"/>
<dbReference type="SUPFAM" id="SSF48371">
    <property type="entry name" value="ARM repeat"/>
    <property type="match status" value="1"/>
</dbReference>
<dbReference type="GO" id="GO:0005096">
    <property type="term" value="F:GTPase activator activity"/>
    <property type="evidence" value="ECO:0007669"/>
    <property type="project" value="UniProtKB-KW"/>
</dbReference>
<dbReference type="GO" id="GO:0007165">
    <property type="term" value="P:signal transduction"/>
    <property type="evidence" value="ECO:0007669"/>
    <property type="project" value="UniProtKB-ARBA"/>
</dbReference>
<protein>
    <submittedName>
        <fullName evidence="3">Ras GTPase activating protein RasGAP/neurofibromin</fullName>
    </submittedName>
</protein>
<dbReference type="Gene3D" id="2.30.29.30">
    <property type="entry name" value="Pleckstrin-homology domain (PH domain)/Phosphotyrosine-binding domain (PTB)"/>
    <property type="match status" value="1"/>
</dbReference>
<dbReference type="Gene3D" id="1.10.506.10">
    <property type="entry name" value="GTPase Activation - p120gap, domain 1"/>
    <property type="match status" value="1"/>
</dbReference>
<dbReference type="InterPro" id="IPR016024">
    <property type="entry name" value="ARM-type_fold"/>
</dbReference>
<dbReference type="Pfam" id="PF00616">
    <property type="entry name" value="RasGAP"/>
    <property type="match status" value="2"/>
</dbReference>
<reference evidence="4" key="1">
    <citation type="submission" date="2016-05" db="EMBL/GenBank/DDBJ databases">
        <title>Comparative genomics of biotechnologically important yeasts.</title>
        <authorList>
            <consortium name="DOE Joint Genome Institute"/>
            <person name="Riley R."/>
            <person name="Haridas S."/>
            <person name="Wolfe K.H."/>
            <person name="Lopes M.R."/>
            <person name="Hittinger C.T."/>
            <person name="Goker M."/>
            <person name="Salamov A."/>
            <person name="Wisecaver J."/>
            <person name="Long T.M."/>
            <person name="Aerts A.L."/>
            <person name="Barry K."/>
            <person name="Choi C."/>
            <person name="Clum A."/>
            <person name="Coughlan A.Y."/>
            <person name="Deshpande S."/>
            <person name="Douglass A.P."/>
            <person name="Hanson S.J."/>
            <person name="Klenk H.-P."/>
            <person name="Labutti K."/>
            <person name="Lapidus A."/>
            <person name="Lindquist E."/>
            <person name="Lipzen A."/>
            <person name="Meier-Kolthoff J.P."/>
            <person name="Ohm R.A."/>
            <person name="Otillar R.P."/>
            <person name="Pangilinan J."/>
            <person name="Peng Y."/>
            <person name="Rokas A."/>
            <person name="Rosa C.A."/>
            <person name="Scheuner C."/>
            <person name="Sibirny A.A."/>
            <person name="Slot J.C."/>
            <person name="Stielow J.B."/>
            <person name="Sun H."/>
            <person name="Kurtzman C.P."/>
            <person name="Blackwell M."/>
            <person name="Grigoriev I.V."/>
            <person name="Jeffries T.W."/>
        </authorList>
    </citation>
    <scope>NUCLEOTIDE SEQUENCE [LARGE SCALE GENOMIC DNA]</scope>
    <source>
        <strain evidence="4">NRRL Y-17324</strain>
    </source>
</reference>
<proteinExistence type="predicted"/>
<dbReference type="InterPro" id="IPR001936">
    <property type="entry name" value="RasGAP_dom"/>
</dbReference>
<feature type="domain" description="Ras-GAP" evidence="2">
    <location>
        <begin position="1255"/>
        <end position="1439"/>
    </location>
</feature>
<dbReference type="InterPro" id="IPR036865">
    <property type="entry name" value="CRAL-TRIO_dom_sf"/>
</dbReference>
<keyword evidence="4" id="KW-1185">Reference proteome</keyword>
<dbReference type="PROSITE" id="PS00509">
    <property type="entry name" value="RAS_GTPASE_ACTIV_1"/>
    <property type="match status" value="1"/>
</dbReference>
<evidence type="ECO:0000313" key="3">
    <source>
        <dbReference type="EMBL" id="ODV78244.1"/>
    </source>
</evidence>
<dbReference type="PROSITE" id="PS50018">
    <property type="entry name" value="RAS_GTPASE_ACTIV_2"/>
    <property type="match status" value="1"/>
</dbReference>
<sequence length="2607" mass="300191">MVAVATEQLEFIDILSKRVLSLLPNRTGHSIAEVELNSQFIITKNIINENQKKHPQIVSYILLSFVKSLEILNRESNYSKLRERDEKSLSSTLIICKLLSDILMSHWNREKVMCNLYLSDLSSNYSSYSYFDRPHQIETTVFKQIIETLITLLSPGVVRNVLDIVKGPRKAEESDVHSTKHSEVISNIVDEIDNNIALILRYIGSSNPMDYYQFLCSKIFKYIQEEDFVPIPTLQKYSPLIKFVFYVEENARDYARDYFALLKFIKSNTWRKVILVFATTSIQDQSFSRPVDYNTNLTDDDPDFQAECKRLYDEATVVFDDFVSNTCSSFVATWMLMLCLEDFNEFRELKKIGKSESKRLWESNKRIAYLNTILANISKGENLESFDTVMKILHLGARLKALGLKKHPILLFSTETVDFVFENLMVFAANQANFTDDNDILKYDNVCINFYAAALVLDPEKYTEIFTQKLAVCKDNIKEVKLLVKILKSLSELKIATNVFNKLMEKLSYTLKSMIFGSVKILKHYEVIQSSQRTPVNPQSSAGSVNLDSWSIDSSQAAGSFDVSNMQTTSLDHYVYDMGSIYKGDSNEALSRAISHHSHPSQPLQLICHTEEMLADLFEIFVQASQLYFNDYELMKDSNLESKPREEVLASIVQYSQEVTVPLHCAFKFESISKTSHLFDAACALAINLVEKDSAVAQNYTTLSTFSNYTVSNLIVQSICEACLLFSLTNSKFQACFWMINKFLQCRDEFKHIIDSNSILSNPATRKHIDFGTGAGHAIEKVLLLSLCTHDIEFYNSAKTTMRWYCDECRKRSNFYKPEEDIDENLADTFEKVYKDESVFTGFVSLHKRFRSILRDANPTNSLYLVWLLINYRWLEMLENKSKLNEENLVFRHFTGFLVSTSGCFLLERFAGNDPDQKARAYSAVSEFFDKCLQMLTSPDLVIRVVIKDALSNESHACVYKMLATKFISIETNYIDKKIVNAESILFFEQILVISTSMITIRNDGDFVLVAALPEICQLFMKFLNMVENKADVLRLKLRFCKLAEGIETDKKRSGVSGAFKLRNFYAKASCEWLEQAIFYDGEDSDCSCEDQKDLEITYLNIDLAAQSSKTLVLQLEEIVLEVPEGIKDNEIKKYKDLAFGNYFSLFYKIIQKYTNMDLSTSKSKYKLSSILDNVLKCISNILQYDVDIGMQFVLPLSYHSNNKIRSIFLNVFSNMLASRELMSNKEEFSEEVIQEFSSLTGVYGAIAEVASSSEYNLLASSLFGIFSYTQKLDNLFKILVKDEINNVTRSTDIFRRNSTLTRLLSNFATNHGEEYLSTTLKPFIEELVEKDITVEVERAADIHDTDIYIEYFTKLVDLIVGSIKSIPPSFKFICAEIYNCVKLKFEEASLIAVGSFLFLRFLCPAIISPETFFKIEVSNPKVKRTLMQLVKIIQNMANGSLSSLKWPGLTSKMEELNDLNKKISIFLRDVSTDDILEYPFQITREKPIPELRYLHKFVYHFYADIKVHYVLNDPNSGAALAARIKEVRLLDKIAKELGQPKPSVQLQIRTPLKNFDANNNGRDQFNDFMTKMSMRYVEKANNFSLVHNSIFADGTPVIVLNLKYLKLVDDDCDYLVYKFFETASQIWENKFYVVFDFTEFRYTTEIAMSYSEKIRAYSPEPMYQNCMRIYYYNIPRSQYEAVVGILYKLRFDTMFINAQSYAYSQVDSPEIVNNLCLEPSTTAISKDTRVIFNNVKIYSSITGSEHAVSLRIGRKWIQICSQNSVEFQASFFITRSFVPIDIYRLSDISKCEISHTTQNNDEFTIYLNSGDHVILRSNERQEILRFLYFTTSRLSKNTNFELEGDAEVGKHYMHWFARLYNIVFQGLLSDNEQVKSSSALLFGSLSSYFNIDFGIKTSHSTFIQFPANSLDFVNQVSLYLSQNFPTMTYRFFKAYFDSYDKITPENKLASIVYIAPWIRNIYSHVCLDQSGGLEKVAEIIRQLCRISALNKENISIVNDYIWKKLFLETRLLKVLIDEVISFTIDSKNDSPTNWSFIIAIIHPSIEVCGEIISRLLNCVTSINKDDSTIALQSKLFEIRILIKVCISLFFNSYDLSKLYLGDIFFLISLFIDNNLFDDLQKLCVNMIQSFLHKPNLKPQEQAVIDLTIQYFSDQRAKMLFGLTRDIVASTSDPVQIYNKILNFEVLCDYLNDFMLYMGDLDNDKYKWRMNWSSNSIDIAFSHNSIFQGRSILIVGILSKNGVNDLIAYKLIKLISKGEHKSLDYITSVTFAMARILQGLSPNSPLLSIMVWPMLGFCLINVSVLYQPSALCLINTIIKLSEFMPDFTDRIFEQRQLIEPLMSYFEMSQNLKITKENFETYVLFVLTQGLRVSQFKHASLSYLKKYFKAIAPMHQKLKEDLVKGADDYLSYLLFIYLSTDDNEFLAYLSEVGLHTDLIEDKNDTFPSIITDYLELGSISSKLAFLQAAFFYVSKSIDSLFSSRFLRLYTHLFKSEREISRLVYHIIKPALSDSLINNINFEVIDIIAYLQVAITTSDYSAEYYQEMADNILEEFNVQLLRDIKKMNFLEAIPTDDGIEVSLGENIRKLQVMGYRCACLYVEGSRLED</sequence>
<dbReference type="SUPFAM" id="SSF48350">
    <property type="entry name" value="GTPase activation domain, GAP"/>
    <property type="match status" value="1"/>
</dbReference>
<dbReference type="CDD" id="cd05392">
    <property type="entry name" value="RasGAP_Neurofibromin_like"/>
    <property type="match status" value="1"/>
</dbReference>
<dbReference type="OrthoDB" id="28245at2759"/>
<evidence type="ECO:0000313" key="4">
    <source>
        <dbReference type="Proteomes" id="UP000094285"/>
    </source>
</evidence>
<gene>
    <name evidence="3" type="ORF">CANTADRAFT_53056</name>
</gene>
<dbReference type="EMBL" id="KV453913">
    <property type="protein sequence ID" value="ODV78244.1"/>
    <property type="molecule type" value="Genomic_DNA"/>
</dbReference>
<accession>A0A1E4SFE9</accession>
<dbReference type="InterPro" id="IPR008936">
    <property type="entry name" value="Rho_GTPase_activation_prot"/>
</dbReference>
<dbReference type="PANTHER" id="PTHR10194">
    <property type="entry name" value="RAS GTPASE-ACTIVATING PROTEINS"/>
    <property type="match status" value="1"/>
</dbReference>
<dbReference type="SMART" id="SM00323">
    <property type="entry name" value="RasGAP"/>
    <property type="match status" value="1"/>
</dbReference>
<dbReference type="PANTHER" id="PTHR10194:SF60">
    <property type="entry name" value="RAS GTPASE-ACTIVATING PROTEIN RASKOL"/>
    <property type="match status" value="1"/>
</dbReference>
<dbReference type="GeneID" id="30984287"/>
<dbReference type="InterPro" id="IPR039360">
    <property type="entry name" value="Ras_GTPase"/>
</dbReference>
<keyword evidence="1" id="KW-0343">GTPase activation</keyword>
<evidence type="ECO:0000259" key="2">
    <source>
        <dbReference type="PROSITE" id="PS50018"/>
    </source>
</evidence>
<dbReference type="InterPro" id="IPR011993">
    <property type="entry name" value="PH-like_dom_sf"/>
</dbReference>
<name>A0A1E4SFE9_9ASCO</name>
<dbReference type="Proteomes" id="UP000094285">
    <property type="component" value="Unassembled WGS sequence"/>
</dbReference>